<evidence type="ECO:0000313" key="2">
    <source>
        <dbReference type="EMBL" id="GGJ50437.1"/>
    </source>
</evidence>
<sequence>MRSEIQNEPQTENQSLVRMLTLAIACVVWMGAFLWYYSKIDGMRNFLMAHRAEHPVYEFLASTFPWGGEVFIGIMLVFLLSENTRPQTQLYKTGINIFFVLLGVGLFVYVLSLLPRGV</sequence>
<keyword evidence="3" id="KW-1185">Reference proteome</keyword>
<evidence type="ECO:0000313" key="3">
    <source>
        <dbReference type="Proteomes" id="UP000632222"/>
    </source>
</evidence>
<feature type="transmembrane region" description="Helical" evidence="1">
    <location>
        <begin position="93"/>
        <end position="114"/>
    </location>
</feature>
<gene>
    <name evidence="2" type="ORF">GCM10008938_40430</name>
</gene>
<evidence type="ECO:0008006" key="4">
    <source>
        <dbReference type="Google" id="ProtNLM"/>
    </source>
</evidence>
<feature type="transmembrane region" description="Helical" evidence="1">
    <location>
        <begin position="59"/>
        <end position="81"/>
    </location>
</feature>
<feature type="transmembrane region" description="Helical" evidence="1">
    <location>
        <begin position="20"/>
        <end position="38"/>
    </location>
</feature>
<dbReference type="RefSeq" id="WP_189005918.1">
    <property type="nucleotide sequence ID" value="NZ_BMOD01000021.1"/>
</dbReference>
<keyword evidence="1" id="KW-0812">Transmembrane</keyword>
<comment type="caution">
    <text evidence="2">The sequence shown here is derived from an EMBL/GenBank/DDBJ whole genome shotgun (WGS) entry which is preliminary data.</text>
</comment>
<proteinExistence type="predicted"/>
<dbReference type="EMBL" id="BMOD01000021">
    <property type="protein sequence ID" value="GGJ50437.1"/>
    <property type="molecule type" value="Genomic_DNA"/>
</dbReference>
<accession>A0ABQ2D941</accession>
<keyword evidence="1" id="KW-1133">Transmembrane helix</keyword>
<dbReference type="Proteomes" id="UP000632222">
    <property type="component" value="Unassembled WGS sequence"/>
</dbReference>
<name>A0ABQ2D941_9DEIO</name>
<keyword evidence="1" id="KW-0472">Membrane</keyword>
<reference evidence="3" key="1">
    <citation type="journal article" date="2019" name="Int. J. Syst. Evol. Microbiol.">
        <title>The Global Catalogue of Microorganisms (GCM) 10K type strain sequencing project: providing services to taxonomists for standard genome sequencing and annotation.</title>
        <authorList>
            <consortium name="The Broad Institute Genomics Platform"/>
            <consortium name="The Broad Institute Genome Sequencing Center for Infectious Disease"/>
            <person name="Wu L."/>
            <person name="Ma J."/>
        </authorList>
    </citation>
    <scope>NUCLEOTIDE SEQUENCE [LARGE SCALE GENOMIC DNA]</scope>
    <source>
        <strain evidence="3">JCM 14370</strain>
    </source>
</reference>
<protein>
    <recommendedName>
        <fullName evidence="4">DUF1634 domain-containing protein</fullName>
    </recommendedName>
</protein>
<organism evidence="2 3">
    <name type="scientific">Deinococcus roseus</name>
    <dbReference type="NCBI Taxonomy" id="392414"/>
    <lineage>
        <taxon>Bacteria</taxon>
        <taxon>Thermotogati</taxon>
        <taxon>Deinococcota</taxon>
        <taxon>Deinococci</taxon>
        <taxon>Deinococcales</taxon>
        <taxon>Deinococcaceae</taxon>
        <taxon>Deinococcus</taxon>
    </lineage>
</organism>
<evidence type="ECO:0000256" key="1">
    <source>
        <dbReference type="SAM" id="Phobius"/>
    </source>
</evidence>